<organism evidence="14 15">
    <name type="scientific">Echinimonas agarilytica</name>
    <dbReference type="NCBI Taxonomy" id="1215918"/>
    <lineage>
        <taxon>Bacteria</taxon>
        <taxon>Pseudomonadati</taxon>
        <taxon>Pseudomonadota</taxon>
        <taxon>Gammaproteobacteria</taxon>
        <taxon>Alteromonadales</taxon>
        <taxon>Echinimonadaceae</taxon>
        <taxon>Echinimonas</taxon>
    </lineage>
</organism>
<dbReference type="InterPro" id="IPR045085">
    <property type="entry name" value="HLD_clamp_pol_III_gamma_tau"/>
</dbReference>
<evidence type="ECO:0000313" key="15">
    <source>
        <dbReference type="Proteomes" id="UP001165393"/>
    </source>
</evidence>
<dbReference type="EMBL" id="JAMQGP010000003">
    <property type="protein sequence ID" value="MCM2679834.1"/>
    <property type="molecule type" value="Genomic_DNA"/>
</dbReference>
<dbReference type="InterPro" id="IPR027417">
    <property type="entry name" value="P-loop_NTPase"/>
</dbReference>
<comment type="similarity">
    <text evidence="1">Belongs to the DnaX/STICHEL family.</text>
</comment>
<dbReference type="Gene3D" id="1.10.8.60">
    <property type="match status" value="1"/>
</dbReference>
<dbReference type="AlphaFoldDB" id="A0AA41W6U3"/>
<sequence length="858" mass="93870">MSYQVLARKWRPAKFSEVIGQSHVVQALTNAMQTGRLHHAYLFTGTRGVGKTTLGRILSKSLNCEQGPAAEPCGVCSSCVEIDEGRFVDLIEIDAASRTKVEDTREILDNVQYRPTRGRYKVYLIDEVHMLSRHSFNALLKTLEEPPPHVKFLLATTDPQKLPVTILSRCLQFNLKAMTVDQIGGQLENILQQESVPYEALAIGQLARAAQGSMRDALSLTDQAIAHGQGQLTDVSVTSMLGLLDRDHLKGLVQGLLSGSADQLMAKVSAIASFAPDYDKIIAELQSLLHRATLAAMAPSALSEQEPERDLLIQLCEQWVPEQIQLAYQILVQGRRDLSFAPDPRSGLEMTLMRILMFRPMQQTDLPKMDASFERHAPSVPAPEDLVAEAGLKPEASLTSDIAKADLGAPKKEPDGPVEISPPAEQEHSIEQPIIEPTTAEPVAVPQSQQQSDDVAPPSEFKQEPVVAERMPESPAMSGPQSATDGFDPNELMAMQEQDNTQATLEAQQDLIMSMAESQGFSPEGFVPETQADASRKVAIEQPEMMNSDAPSVAPISAQLQETESTRPSPESEQTVSVPAKPATPIDGLLQTRNKLRSQIKNIENQHRSADANAGATDVSRISAIAKQINQTDAKQPSDELPDEPADPEPERSQLSTTLEPNDIPPWEDQPLAEKANEADIAVPADVELNHSELELDAVQQEQPSSEVSDTALEGDLEPTEQIMVVPPEPYVVQKAWWEQLIDTLGFDALKRQLALDCHLNPVGDGYQLEVPVKARHLASEANINELVNKIHGYVGVNTPIEVINGAEIEAETPRQAQGRRVEERLEHAIATIQSDPVVHELTEAFDATVDHDTITPI</sequence>
<evidence type="ECO:0000256" key="4">
    <source>
        <dbReference type="ARBA" id="ARBA00022695"/>
    </source>
</evidence>
<dbReference type="Gene3D" id="3.30.300.150">
    <property type="entry name" value="DNA polymerase III, tau subunit, domain V"/>
    <property type="match status" value="1"/>
</dbReference>
<dbReference type="EC" id="2.7.7.7" evidence="2"/>
<evidence type="ECO:0000256" key="8">
    <source>
        <dbReference type="ARBA" id="ARBA00022833"/>
    </source>
</evidence>
<evidence type="ECO:0000256" key="2">
    <source>
        <dbReference type="ARBA" id="ARBA00012417"/>
    </source>
</evidence>
<evidence type="ECO:0000256" key="9">
    <source>
        <dbReference type="ARBA" id="ARBA00022840"/>
    </source>
</evidence>
<feature type="compositionally biased region" description="Low complexity" evidence="12">
    <location>
        <begin position="561"/>
        <end position="575"/>
    </location>
</feature>
<feature type="domain" description="AAA+ ATPase" evidence="13">
    <location>
        <begin position="37"/>
        <end position="179"/>
    </location>
</feature>
<dbReference type="Pfam" id="PF12170">
    <property type="entry name" value="DNA_pol3_tau_5"/>
    <property type="match status" value="1"/>
</dbReference>
<evidence type="ECO:0000256" key="7">
    <source>
        <dbReference type="ARBA" id="ARBA00022741"/>
    </source>
</evidence>
<evidence type="ECO:0000313" key="14">
    <source>
        <dbReference type="EMBL" id="MCM2679834.1"/>
    </source>
</evidence>
<dbReference type="RefSeq" id="WP_251261249.1">
    <property type="nucleotide sequence ID" value="NZ_JAMQGP010000003.1"/>
</dbReference>
<dbReference type="InterPro" id="IPR021029">
    <property type="entry name" value="DNA_pol_III_tau_dom-5"/>
</dbReference>
<dbReference type="GO" id="GO:0046872">
    <property type="term" value="F:metal ion binding"/>
    <property type="evidence" value="ECO:0007669"/>
    <property type="project" value="UniProtKB-KW"/>
</dbReference>
<protein>
    <recommendedName>
        <fullName evidence="2">DNA-directed DNA polymerase</fullName>
        <ecNumber evidence="2">2.7.7.7</ecNumber>
    </recommendedName>
</protein>
<dbReference type="SUPFAM" id="SSF52540">
    <property type="entry name" value="P-loop containing nucleoside triphosphate hydrolases"/>
    <property type="match status" value="1"/>
</dbReference>
<dbReference type="InterPro" id="IPR038249">
    <property type="entry name" value="PolIII_tau_V_sf"/>
</dbReference>
<evidence type="ECO:0000256" key="5">
    <source>
        <dbReference type="ARBA" id="ARBA00022705"/>
    </source>
</evidence>
<dbReference type="NCBIfam" id="NF005942">
    <property type="entry name" value="PRK07994.1"/>
    <property type="match status" value="1"/>
</dbReference>
<proteinExistence type="inferred from homology"/>
<keyword evidence="4 14" id="KW-0548">Nucleotidyltransferase</keyword>
<dbReference type="CDD" id="cd18137">
    <property type="entry name" value="HLD_clamp_pol_III_gamma_tau"/>
    <property type="match status" value="1"/>
</dbReference>
<feature type="region of interest" description="Disordered" evidence="12">
    <location>
        <begin position="545"/>
        <end position="589"/>
    </location>
</feature>
<dbReference type="InterPro" id="IPR050238">
    <property type="entry name" value="DNA_Rep/Repair_Clamp_Loader"/>
</dbReference>
<dbReference type="GO" id="GO:0006261">
    <property type="term" value="P:DNA-templated DNA replication"/>
    <property type="evidence" value="ECO:0007669"/>
    <property type="project" value="TreeGrafter"/>
</dbReference>
<dbReference type="GO" id="GO:0005524">
    <property type="term" value="F:ATP binding"/>
    <property type="evidence" value="ECO:0007669"/>
    <property type="project" value="UniProtKB-KW"/>
</dbReference>
<dbReference type="GO" id="GO:0003677">
    <property type="term" value="F:DNA binding"/>
    <property type="evidence" value="ECO:0007669"/>
    <property type="project" value="InterPro"/>
</dbReference>
<dbReference type="FunFam" id="1.20.272.10:FF:000003">
    <property type="entry name" value="DNA polymerase III subunit gamma/tau"/>
    <property type="match status" value="1"/>
</dbReference>
<keyword evidence="6" id="KW-0479">Metal-binding</keyword>
<dbReference type="Pfam" id="PF22608">
    <property type="entry name" value="DNAX_ATPase_lid"/>
    <property type="match status" value="1"/>
</dbReference>
<dbReference type="Proteomes" id="UP001165393">
    <property type="component" value="Unassembled WGS sequence"/>
</dbReference>
<evidence type="ECO:0000256" key="11">
    <source>
        <dbReference type="ARBA" id="ARBA00049244"/>
    </source>
</evidence>
<dbReference type="SUPFAM" id="SSF48019">
    <property type="entry name" value="post-AAA+ oligomerization domain-like"/>
    <property type="match status" value="1"/>
</dbReference>
<feature type="region of interest" description="Disordered" evidence="12">
    <location>
        <begin position="442"/>
        <end position="501"/>
    </location>
</feature>
<evidence type="ECO:0000256" key="6">
    <source>
        <dbReference type="ARBA" id="ARBA00022723"/>
    </source>
</evidence>
<dbReference type="FunFam" id="1.10.8.60:FF:000013">
    <property type="entry name" value="DNA polymerase III subunit gamma/tau"/>
    <property type="match status" value="1"/>
</dbReference>
<evidence type="ECO:0000256" key="3">
    <source>
        <dbReference type="ARBA" id="ARBA00022679"/>
    </source>
</evidence>
<evidence type="ECO:0000256" key="10">
    <source>
        <dbReference type="ARBA" id="ARBA00022932"/>
    </source>
</evidence>
<name>A0AA41W6U3_9GAMM</name>
<evidence type="ECO:0000259" key="13">
    <source>
        <dbReference type="SMART" id="SM00382"/>
    </source>
</evidence>
<dbReference type="Gene3D" id="3.40.50.300">
    <property type="entry name" value="P-loop containing nucleotide triphosphate hydrolases"/>
    <property type="match status" value="1"/>
</dbReference>
<feature type="region of interest" description="Disordered" evidence="12">
    <location>
        <begin position="630"/>
        <end position="670"/>
    </location>
</feature>
<keyword evidence="10" id="KW-0239">DNA-directed DNA polymerase</keyword>
<reference evidence="14 15" key="1">
    <citation type="journal article" date="2013" name="Antonie Van Leeuwenhoek">
        <title>Echinimonas agarilytica gen. nov., sp. nov., a new gammaproteobacterium isolated from the sea urchin Strongylocentrotus intermedius.</title>
        <authorList>
            <person name="Nedashkovskaya O.I."/>
            <person name="Stenkova A.M."/>
            <person name="Zhukova N.V."/>
            <person name="Van Trappen S."/>
            <person name="Lee J.S."/>
            <person name="Kim S.B."/>
        </authorList>
    </citation>
    <scope>NUCLEOTIDE SEQUENCE [LARGE SCALE GENOMIC DNA]</scope>
    <source>
        <strain evidence="14 15">KMM 6351</strain>
    </source>
</reference>
<dbReference type="GO" id="GO:0003887">
    <property type="term" value="F:DNA-directed DNA polymerase activity"/>
    <property type="evidence" value="ECO:0007669"/>
    <property type="project" value="UniProtKB-KW"/>
</dbReference>
<keyword evidence="5" id="KW-0235">DNA replication</keyword>
<dbReference type="Gene3D" id="1.20.272.10">
    <property type="match status" value="1"/>
</dbReference>
<dbReference type="PANTHER" id="PTHR11669:SF0">
    <property type="entry name" value="PROTEIN STICHEL-LIKE 2"/>
    <property type="match status" value="1"/>
</dbReference>
<dbReference type="NCBIfam" id="TIGR02397">
    <property type="entry name" value="dnaX_nterm"/>
    <property type="match status" value="1"/>
</dbReference>
<dbReference type="NCBIfam" id="NF004046">
    <property type="entry name" value="PRK05563.1"/>
    <property type="match status" value="1"/>
</dbReference>
<keyword evidence="3 14" id="KW-0808">Transferase</keyword>
<keyword evidence="9" id="KW-0067">ATP-binding</keyword>
<dbReference type="CDD" id="cd00009">
    <property type="entry name" value="AAA"/>
    <property type="match status" value="1"/>
</dbReference>
<dbReference type="FunFam" id="3.40.50.300:FF:000014">
    <property type="entry name" value="DNA polymerase III subunit gamma/tau"/>
    <property type="match status" value="1"/>
</dbReference>
<comment type="catalytic activity">
    <reaction evidence="11">
        <text>DNA(n) + a 2'-deoxyribonucleoside 5'-triphosphate = DNA(n+1) + diphosphate</text>
        <dbReference type="Rhea" id="RHEA:22508"/>
        <dbReference type="Rhea" id="RHEA-COMP:17339"/>
        <dbReference type="Rhea" id="RHEA-COMP:17340"/>
        <dbReference type="ChEBI" id="CHEBI:33019"/>
        <dbReference type="ChEBI" id="CHEBI:61560"/>
        <dbReference type="ChEBI" id="CHEBI:173112"/>
        <dbReference type="EC" id="2.7.7.7"/>
    </reaction>
</comment>
<comment type="caution">
    <text evidence="14">The sequence shown here is derived from an EMBL/GenBank/DDBJ whole genome shotgun (WGS) entry which is preliminary data.</text>
</comment>
<feature type="region of interest" description="Disordered" evidence="12">
    <location>
        <begin position="407"/>
        <end position="427"/>
    </location>
</feature>
<gene>
    <name evidence="14" type="primary">dnaX</name>
    <name evidence="14" type="ORF">NAF29_09170</name>
</gene>
<dbReference type="InterPro" id="IPR003593">
    <property type="entry name" value="AAA+_ATPase"/>
</dbReference>
<evidence type="ECO:0000256" key="1">
    <source>
        <dbReference type="ARBA" id="ARBA00006360"/>
    </source>
</evidence>
<dbReference type="InterPro" id="IPR022754">
    <property type="entry name" value="DNA_pol_III_gamma-3"/>
</dbReference>
<keyword evidence="7" id="KW-0547">Nucleotide-binding</keyword>
<dbReference type="Pfam" id="PF12169">
    <property type="entry name" value="DNA_pol3_gamma3"/>
    <property type="match status" value="1"/>
</dbReference>
<dbReference type="SMART" id="SM00382">
    <property type="entry name" value="AAA"/>
    <property type="match status" value="1"/>
</dbReference>
<dbReference type="PANTHER" id="PTHR11669">
    <property type="entry name" value="REPLICATION FACTOR C / DNA POLYMERASE III GAMMA-TAU SUBUNIT"/>
    <property type="match status" value="1"/>
</dbReference>
<dbReference type="GO" id="GO:0009360">
    <property type="term" value="C:DNA polymerase III complex"/>
    <property type="evidence" value="ECO:0007669"/>
    <property type="project" value="InterPro"/>
</dbReference>
<dbReference type="InterPro" id="IPR012763">
    <property type="entry name" value="DNA_pol_III_sug/sutau_N"/>
</dbReference>
<dbReference type="Pfam" id="PF13177">
    <property type="entry name" value="DNA_pol3_delta2"/>
    <property type="match status" value="1"/>
</dbReference>
<evidence type="ECO:0000256" key="12">
    <source>
        <dbReference type="SAM" id="MobiDB-lite"/>
    </source>
</evidence>
<keyword evidence="8" id="KW-0862">Zinc</keyword>
<accession>A0AA41W6U3</accession>
<dbReference type="InterPro" id="IPR008921">
    <property type="entry name" value="DNA_pol3_clamp-load_cplx_C"/>
</dbReference>
<keyword evidence="15" id="KW-1185">Reference proteome</keyword>